<evidence type="ECO:0000259" key="7">
    <source>
        <dbReference type="PROSITE" id="PS50850"/>
    </source>
</evidence>
<comment type="caution">
    <text evidence="8">The sequence shown here is derived from an EMBL/GenBank/DDBJ whole genome shotgun (WGS) entry which is preliminary data.</text>
</comment>
<dbReference type="OrthoDB" id="6612291at2759"/>
<keyword evidence="8" id="KW-0762">Sugar transport</keyword>
<reference evidence="8" key="1">
    <citation type="submission" date="2022-11" db="EMBL/GenBank/DDBJ databases">
        <authorList>
            <person name="Petersen C."/>
        </authorList>
    </citation>
    <scope>NUCLEOTIDE SEQUENCE</scope>
    <source>
        <strain evidence="8">IBT 30761</strain>
    </source>
</reference>
<evidence type="ECO:0000256" key="6">
    <source>
        <dbReference type="SAM" id="Phobius"/>
    </source>
</evidence>
<comment type="similarity">
    <text evidence="2">Belongs to the major facilitator superfamily. Sugar transporter (TC 2.A.1.1) family.</text>
</comment>
<feature type="transmembrane region" description="Helical" evidence="6">
    <location>
        <begin position="157"/>
        <end position="181"/>
    </location>
</feature>
<dbReference type="InterPro" id="IPR050360">
    <property type="entry name" value="MFS_Sugar_Transporters"/>
</dbReference>
<name>A0A9W9JY31_9EURO</name>
<dbReference type="EMBL" id="JAPQKI010000010">
    <property type="protein sequence ID" value="KAJ5086159.1"/>
    <property type="molecule type" value="Genomic_DNA"/>
</dbReference>
<dbReference type="SUPFAM" id="SSF103473">
    <property type="entry name" value="MFS general substrate transporter"/>
    <property type="match status" value="1"/>
</dbReference>
<dbReference type="GO" id="GO:0016020">
    <property type="term" value="C:membrane"/>
    <property type="evidence" value="ECO:0007669"/>
    <property type="project" value="UniProtKB-SubCell"/>
</dbReference>
<keyword evidence="5 6" id="KW-0472">Membrane</keyword>
<gene>
    <name evidence="8" type="ORF">N7532_010930</name>
</gene>
<feature type="transmembrane region" description="Helical" evidence="6">
    <location>
        <begin position="99"/>
        <end position="121"/>
    </location>
</feature>
<protein>
    <submittedName>
        <fullName evidence="8">Sugar transporter</fullName>
    </submittedName>
</protein>
<dbReference type="Gene3D" id="1.20.1250.20">
    <property type="entry name" value="MFS general substrate transporter like domains"/>
    <property type="match status" value="1"/>
</dbReference>
<evidence type="ECO:0000256" key="1">
    <source>
        <dbReference type="ARBA" id="ARBA00004141"/>
    </source>
</evidence>
<reference evidence="8" key="2">
    <citation type="journal article" date="2023" name="IMA Fungus">
        <title>Comparative genomic study of the Penicillium genus elucidates a diverse pangenome and 15 lateral gene transfer events.</title>
        <authorList>
            <person name="Petersen C."/>
            <person name="Sorensen T."/>
            <person name="Nielsen M.R."/>
            <person name="Sondergaard T.E."/>
            <person name="Sorensen J.L."/>
            <person name="Fitzpatrick D.A."/>
            <person name="Frisvad J.C."/>
            <person name="Nielsen K.L."/>
        </authorList>
    </citation>
    <scope>NUCLEOTIDE SEQUENCE</scope>
    <source>
        <strain evidence="8">IBT 30761</strain>
    </source>
</reference>
<dbReference type="InterPro" id="IPR005828">
    <property type="entry name" value="MFS_sugar_transport-like"/>
</dbReference>
<keyword evidence="3 6" id="KW-0812">Transmembrane</keyword>
<dbReference type="InterPro" id="IPR036259">
    <property type="entry name" value="MFS_trans_sf"/>
</dbReference>
<evidence type="ECO:0000256" key="2">
    <source>
        <dbReference type="ARBA" id="ARBA00010992"/>
    </source>
</evidence>
<keyword evidence="8" id="KW-0813">Transport</keyword>
<dbReference type="GeneID" id="81362400"/>
<dbReference type="PANTHER" id="PTHR48022">
    <property type="entry name" value="PLASTIDIC GLUCOSE TRANSPORTER 4"/>
    <property type="match status" value="1"/>
</dbReference>
<dbReference type="InterPro" id="IPR020846">
    <property type="entry name" value="MFS_dom"/>
</dbReference>
<dbReference type="GO" id="GO:0005351">
    <property type="term" value="F:carbohydrate:proton symporter activity"/>
    <property type="evidence" value="ECO:0007669"/>
    <property type="project" value="TreeGrafter"/>
</dbReference>
<evidence type="ECO:0000256" key="3">
    <source>
        <dbReference type="ARBA" id="ARBA00022692"/>
    </source>
</evidence>
<organism evidence="8 9">
    <name type="scientific">Penicillium argentinense</name>
    <dbReference type="NCBI Taxonomy" id="1131581"/>
    <lineage>
        <taxon>Eukaryota</taxon>
        <taxon>Fungi</taxon>
        <taxon>Dikarya</taxon>
        <taxon>Ascomycota</taxon>
        <taxon>Pezizomycotina</taxon>
        <taxon>Eurotiomycetes</taxon>
        <taxon>Eurotiomycetidae</taxon>
        <taxon>Eurotiales</taxon>
        <taxon>Aspergillaceae</taxon>
        <taxon>Penicillium</taxon>
    </lineage>
</organism>
<feature type="transmembrane region" description="Helical" evidence="6">
    <location>
        <begin position="12"/>
        <end position="30"/>
    </location>
</feature>
<evidence type="ECO:0000256" key="5">
    <source>
        <dbReference type="ARBA" id="ARBA00023136"/>
    </source>
</evidence>
<dbReference type="AlphaFoldDB" id="A0A9W9JY31"/>
<dbReference type="RefSeq" id="XP_056470837.1">
    <property type="nucleotide sequence ID" value="XM_056623421.1"/>
</dbReference>
<accession>A0A9W9JY31</accession>
<feature type="transmembrane region" description="Helical" evidence="6">
    <location>
        <begin position="187"/>
        <end position="208"/>
    </location>
</feature>
<dbReference type="PANTHER" id="PTHR48022:SF45">
    <property type="entry name" value="MAJOR FACILITATOR SUPERFAMILY (MFS) PROFILE DOMAIN-CONTAINING PROTEIN-RELATED"/>
    <property type="match status" value="1"/>
</dbReference>
<evidence type="ECO:0000313" key="9">
    <source>
        <dbReference type="Proteomes" id="UP001149074"/>
    </source>
</evidence>
<sequence length="257" mass="27317">MTKFLGLRGNRLNLVALFGVMMPSIVSLGYNQSLLGGVLTLQAFEDQFPEISVVDATPQEKSRTSTIQGTVVALYAVGGLFGAISCIGLGDLFGRRRVIMIASVIQLIGAILTTSAFAFAHLIVSRLILGLGTGGLMATAPVWLSELSSTERRGMNVSSSGLFAGLGATIALFVDFGMSFAPGSVGWRFPAAVPVLLSLIILGFIYFLPESPRWLIRKDRIAEAREILTALDGMSIGNGKIEGEIQELVILAIVLKV</sequence>
<dbReference type="Proteomes" id="UP001149074">
    <property type="component" value="Unassembled WGS sequence"/>
</dbReference>
<feature type="transmembrane region" description="Helical" evidence="6">
    <location>
        <begin position="72"/>
        <end position="92"/>
    </location>
</feature>
<comment type="subcellular location">
    <subcellularLocation>
        <location evidence="1">Membrane</location>
        <topology evidence="1">Multi-pass membrane protein</topology>
    </subcellularLocation>
</comment>
<dbReference type="PROSITE" id="PS50850">
    <property type="entry name" value="MFS"/>
    <property type="match status" value="1"/>
</dbReference>
<evidence type="ECO:0000313" key="8">
    <source>
        <dbReference type="EMBL" id="KAJ5086159.1"/>
    </source>
</evidence>
<dbReference type="Pfam" id="PF00083">
    <property type="entry name" value="Sugar_tr"/>
    <property type="match status" value="1"/>
</dbReference>
<feature type="transmembrane region" description="Helical" evidence="6">
    <location>
        <begin position="127"/>
        <end position="145"/>
    </location>
</feature>
<keyword evidence="4 6" id="KW-1133">Transmembrane helix</keyword>
<evidence type="ECO:0000256" key="4">
    <source>
        <dbReference type="ARBA" id="ARBA00022989"/>
    </source>
</evidence>
<proteinExistence type="inferred from homology"/>
<keyword evidence="9" id="KW-1185">Reference proteome</keyword>
<feature type="domain" description="Major facilitator superfamily (MFS) profile" evidence="7">
    <location>
        <begin position="17"/>
        <end position="257"/>
    </location>
</feature>